<dbReference type="Proteomes" id="UP000008898">
    <property type="component" value="Chromosome"/>
</dbReference>
<dbReference type="AlphaFoldDB" id="G0L8G6"/>
<reference evidence="2" key="1">
    <citation type="submission" date="2009-07" db="EMBL/GenBank/DDBJ databases">
        <title>Complete genome sequence of Zobellia galactanivorans Dsij.</title>
        <authorList>
            <consortium name="Genoscope - CEA"/>
        </authorList>
    </citation>
    <scope>NUCLEOTIDE SEQUENCE [LARGE SCALE GENOMIC DNA]</scope>
    <source>
        <strain evidence="2">DSM 12802 / CCUG 47099 / CIP 106680 / NCIMB 13871 / Dsij</strain>
    </source>
</reference>
<evidence type="ECO:0000313" key="2">
    <source>
        <dbReference type="Proteomes" id="UP000008898"/>
    </source>
</evidence>
<evidence type="ECO:0000313" key="1">
    <source>
        <dbReference type="EMBL" id="CAZ97551.1"/>
    </source>
</evidence>
<dbReference type="STRING" id="63186.ZOBELLIA_3413"/>
<gene>
    <name evidence="1" type="ordered locus">zobellia_3413</name>
</gene>
<reference evidence="1 2" key="2">
    <citation type="journal article" date="2012" name="Environ. Microbiol.">
        <title>Characterization of the first alginolytic operons in a marine bacterium: from their emergence in marine Flavobacteriia to their independent transfers to marine Proteobacteria and human gut Bacteroides.</title>
        <authorList>
            <person name="Thomas F."/>
            <person name="Barbeyron T."/>
            <person name="Tonon T."/>
            <person name="Genicot S."/>
            <person name="Czjzek M."/>
            <person name="Michel G."/>
        </authorList>
    </citation>
    <scope>NUCLEOTIDE SEQUENCE [LARGE SCALE GENOMIC DNA]</scope>
    <source>
        <strain evidence="2">DSM 12802 / CCUG 47099 / CIP 106680 / NCIMB 13871 / Dsij</strain>
    </source>
</reference>
<accession>G0L8G6</accession>
<organism evidence="1 2">
    <name type="scientific">Zobellia galactanivorans (strain DSM 12802 / CCUG 47099 / CIP 106680 / NCIMB 13871 / Dsij)</name>
    <dbReference type="NCBI Taxonomy" id="63186"/>
    <lineage>
        <taxon>Bacteria</taxon>
        <taxon>Pseudomonadati</taxon>
        <taxon>Bacteroidota</taxon>
        <taxon>Flavobacteriia</taxon>
        <taxon>Flavobacteriales</taxon>
        <taxon>Flavobacteriaceae</taxon>
        <taxon>Zobellia</taxon>
    </lineage>
</organism>
<protein>
    <submittedName>
        <fullName evidence="1">Uncharacterized protein</fullName>
    </submittedName>
</protein>
<dbReference type="EMBL" id="FP476056">
    <property type="protein sequence ID" value="CAZ97551.1"/>
    <property type="molecule type" value="Genomic_DNA"/>
</dbReference>
<sequence length="45" mass="5147">MKIYALIKNIAFSENLNTLSLVSKPLILYLLQKLNAVICDGFWSF</sequence>
<dbReference type="HOGENOM" id="CLU_3207300_0_0_10"/>
<dbReference type="KEGG" id="zga:ZOBELLIA_3413"/>
<proteinExistence type="predicted"/>
<name>G0L8G6_ZOBGA</name>
<keyword evidence="2" id="KW-1185">Reference proteome</keyword>